<evidence type="ECO:0000313" key="1">
    <source>
        <dbReference type="EMBL" id="KKN40494.1"/>
    </source>
</evidence>
<gene>
    <name evidence="1" type="ORF">LCGC14_0732830</name>
</gene>
<dbReference type="EMBL" id="LAZR01001702">
    <property type="protein sequence ID" value="KKN40494.1"/>
    <property type="molecule type" value="Genomic_DNA"/>
</dbReference>
<organism evidence="1">
    <name type="scientific">marine sediment metagenome</name>
    <dbReference type="NCBI Taxonomy" id="412755"/>
    <lineage>
        <taxon>unclassified sequences</taxon>
        <taxon>metagenomes</taxon>
        <taxon>ecological metagenomes</taxon>
    </lineage>
</organism>
<protein>
    <submittedName>
        <fullName evidence="1">Uncharacterized protein</fullName>
    </submittedName>
</protein>
<sequence length="69" mass="8263">MKNGWPSTPLYKSAGRLQEGELQLKSTKNRVWFAFLKKESSIMLRRAIGYWFKIRFRRGAWRKLLLDSD</sequence>
<accession>A0A0F9QD69</accession>
<proteinExistence type="predicted"/>
<reference evidence="1" key="1">
    <citation type="journal article" date="2015" name="Nature">
        <title>Complex archaea that bridge the gap between prokaryotes and eukaryotes.</title>
        <authorList>
            <person name="Spang A."/>
            <person name="Saw J.H."/>
            <person name="Jorgensen S.L."/>
            <person name="Zaremba-Niedzwiedzka K."/>
            <person name="Martijn J."/>
            <person name="Lind A.E."/>
            <person name="van Eijk R."/>
            <person name="Schleper C."/>
            <person name="Guy L."/>
            <person name="Ettema T.J."/>
        </authorList>
    </citation>
    <scope>NUCLEOTIDE SEQUENCE</scope>
</reference>
<name>A0A0F9QD69_9ZZZZ</name>
<dbReference type="AlphaFoldDB" id="A0A0F9QD69"/>
<comment type="caution">
    <text evidence="1">The sequence shown here is derived from an EMBL/GenBank/DDBJ whole genome shotgun (WGS) entry which is preliminary data.</text>
</comment>